<feature type="compositionally biased region" description="Polar residues" evidence="9">
    <location>
        <begin position="400"/>
        <end position="421"/>
    </location>
</feature>
<evidence type="ECO:0000256" key="7">
    <source>
        <dbReference type="ARBA" id="ARBA00023136"/>
    </source>
</evidence>
<keyword evidence="5" id="KW-0653">Protein transport</keyword>
<evidence type="ECO:0000256" key="2">
    <source>
        <dbReference type="ARBA" id="ARBA00009215"/>
    </source>
</evidence>
<dbReference type="Pfam" id="PF20662">
    <property type="entry name" value="COG4_C"/>
    <property type="match status" value="1"/>
</dbReference>
<dbReference type="GO" id="GO:0000139">
    <property type="term" value="C:Golgi membrane"/>
    <property type="evidence" value="ECO:0007669"/>
    <property type="project" value="UniProtKB-SubCell"/>
</dbReference>
<gene>
    <name evidence="11" type="ORF">BD410DRAFT_820226</name>
</gene>
<evidence type="ECO:0000256" key="4">
    <source>
        <dbReference type="ARBA" id="ARBA00022448"/>
    </source>
</evidence>
<dbReference type="Proteomes" id="UP000294933">
    <property type="component" value="Unassembled WGS sequence"/>
</dbReference>
<protein>
    <recommendedName>
        <fullName evidence="3">Conserved oligomeric Golgi complex subunit 4</fullName>
    </recommendedName>
    <alternativeName>
        <fullName evidence="8">Component of oligomeric Golgi complex 4</fullName>
    </alternativeName>
</protein>
<dbReference type="PANTHER" id="PTHR24016">
    <property type="entry name" value="CONSERVED OLIGOMERIC GOLGI COMPLEX SUBUNIT 4"/>
    <property type="match status" value="1"/>
</dbReference>
<dbReference type="OrthoDB" id="47059at2759"/>
<evidence type="ECO:0000256" key="1">
    <source>
        <dbReference type="ARBA" id="ARBA00004395"/>
    </source>
</evidence>
<feature type="domain" description="COG4 transport protein middle alpha-helical bundle" evidence="10">
    <location>
        <begin position="194"/>
        <end position="531"/>
    </location>
</feature>
<dbReference type="Pfam" id="PF20663">
    <property type="entry name" value="COG4_N"/>
    <property type="match status" value="1"/>
</dbReference>
<sequence>MFDVQNKCVPIGSKSFMAATVTESQNNLNNSRRHSPRSLTTLPEILSSLSSLQTEETALSASLAHLLASQEPILASLARLQNLAPQLDELHLDASILSQNVSTTAQTADRIGGRVKQLDEEMSRVREAGERVAQVMELKSSIAALQSSIESQDWESATRHCARAMDLPLELISGPFAESAVPTSESPLPPLQTLQAARERLLDVFIRHFRQASRARDAAATSRFFKLFPPIGWEKEGLDAYAEFVLDLVQTNAPPSAKMSSPLYFITALTALFESVCHIIDQHQPIVEKYYGSGKMLYVVSKLMKECDLAVKKLVDGWEAERSMNRKLDETQRTSAPLVAQPIRKNALLSNAEDEDTADPRDVDKALTETSAMIMRFTAFRRFIYATLHDHSSESDEKSTNGVQFQGSRRPSLNSTHLLENQTREPELLDVEPVDSSDSRHLFDEVSTKYYIPLEVWYLSTTTKQAHRTSTVDTTQSPPITTVPDLVFYVLKAVLFRILNTGSISVINGVLGRIRDVMERDYVGVIKRRLDDVYRNAGGSGTGSREKSDRENRLNFIVHLNDLDISSSHMERLVKDILSSHALQQNFLEQEITSVKAAFSSLLTLVNKFHSSLKAGIEQLFNQLMRPRLRTLISDVYKDVSYVLDEDAYASSEYQDVVRKRFVRTWESSFDGFKDTLTESNYRILFGLAVDILVRPWEKFVMGLKFSELGAIRFDRDIRAISSHLSSQTTFGDAREKFQCLQQISTLLNLDREEDVDEFFSGSGISWKLSIADARSIVALKV</sequence>
<dbReference type="InterPro" id="IPR048684">
    <property type="entry name" value="COG4_C"/>
</dbReference>
<dbReference type="Pfam" id="PF08318">
    <property type="entry name" value="COG4_m"/>
    <property type="match status" value="1"/>
</dbReference>
<evidence type="ECO:0000256" key="5">
    <source>
        <dbReference type="ARBA" id="ARBA00022927"/>
    </source>
</evidence>
<keyword evidence="12" id="KW-1185">Reference proteome</keyword>
<dbReference type="PANTHER" id="PTHR24016:SF0">
    <property type="entry name" value="CONSERVED OLIGOMERIC GOLGI COMPLEX SUBUNIT 4"/>
    <property type="match status" value="1"/>
</dbReference>
<evidence type="ECO:0000256" key="9">
    <source>
        <dbReference type="SAM" id="MobiDB-lite"/>
    </source>
</evidence>
<accession>A0A4Y7QCU9</accession>
<name>A0A4Y7QCU9_9AGAM</name>
<dbReference type="Gene3D" id="1.10.287.1060">
    <property type="entry name" value="ESAT-6-like"/>
    <property type="match status" value="1"/>
</dbReference>
<evidence type="ECO:0000256" key="6">
    <source>
        <dbReference type="ARBA" id="ARBA00023034"/>
    </source>
</evidence>
<organism evidence="11 12">
    <name type="scientific">Rickenella mellea</name>
    <dbReference type="NCBI Taxonomy" id="50990"/>
    <lineage>
        <taxon>Eukaryota</taxon>
        <taxon>Fungi</taxon>
        <taxon>Dikarya</taxon>
        <taxon>Basidiomycota</taxon>
        <taxon>Agaricomycotina</taxon>
        <taxon>Agaricomycetes</taxon>
        <taxon>Hymenochaetales</taxon>
        <taxon>Rickenellaceae</taxon>
        <taxon>Rickenella</taxon>
    </lineage>
</organism>
<reference evidence="11 12" key="1">
    <citation type="submission" date="2018-06" db="EMBL/GenBank/DDBJ databases">
        <title>A transcriptomic atlas of mushroom development highlights an independent origin of complex multicellularity.</title>
        <authorList>
            <consortium name="DOE Joint Genome Institute"/>
            <person name="Krizsan K."/>
            <person name="Almasi E."/>
            <person name="Merenyi Z."/>
            <person name="Sahu N."/>
            <person name="Viragh M."/>
            <person name="Koszo T."/>
            <person name="Mondo S."/>
            <person name="Kiss B."/>
            <person name="Balint B."/>
            <person name="Kues U."/>
            <person name="Barry K."/>
            <person name="Hegedus J.C."/>
            <person name="Henrissat B."/>
            <person name="Johnson J."/>
            <person name="Lipzen A."/>
            <person name="Ohm R."/>
            <person name="Nagy I."/>
            <person name="Pangilinan J."/>
            <person name="Yan J."/>
            <person name="Xiong Y."/>
            <person name="Grigoriev I.V."/>
            <person name="Hibbett D.S."/>
            <person name="Nagy L.G."/>
        </authorList>
    </citation>
    <scope>NUCLEOTIDE SEQUENCE [LARGE SCALE GENOMIC DNA]</scope>
    <source>
        <strain evidence="11 12">SZMC22713</strain>
    </source>
</reference>
<dbReference type="EMBL" id="ML170165">
    <property type="protein sequence ID" value="TDL25058.1"/>
    <property type="molecule type" value="Genomic_DNA"/>
</dbReference>
<evidence type="ECO:0000256" key="8">
    <source>
        <dbReference type="ARBA" id="ARBA00031340"/>
    </source>
</evidence>
<keyword evidence="7" id="KW-0472">Membrane</keyword>
<dbReference type="SMART" id="SM00762">
    <property type="entry name" value="Cog4"/>
    <property type="match status" value="1"/>
</dbReference>
<dbReference type="STRING" id="50990.A0A4Y7QCU9"/>
<comment type="similarity">
    <text evidence="2">Belongs to the COG4 family.</text>
</comment>
<keyword evidence="6" id="KW-0333">Golgi apparatus</keyword>
<keyword evidence="4" id="KW-0813">Transport</keyword>
<feature type="region of interest" description="Disordered" evidence="9">
    <location>
        <begin position="391"/>
        <end position="426"/>
    </location>
</feature>
<dbReference type="VEuPathDB" id="FungiDB:BD410DRAFT_820226"/>
<evidence type="ECO:0000259" key="10">
    <source>
        <dbReference type="SMART" id="SM00762"/>
    </source>
</evidence>
<evidence type="ECO:0000313" key="11">
    <source>
        <dbReference type="EMBL" id="TDL25058.1"/>
    </source>
</evidence>
<dbReference type="InterPro" id="IPR013167">
    <property type="entry name" value="COG4_M"/>
</dbReference>
<evidence type="ECO:0000256" key="3">
    <source>
        <dbReference type="ARBA" id="ARBA00020975"/>
    </source>
</evidence>
<proteinExistence type="inferred from homology"/>
<comment type="subcellular location">
    <subcellularLocation>
        <location evidence="1">Golgi apparatus membrane</location>
        <topology evidence="1">Peripheral membrane protein</topology>
    </subcellularLocation>
</comment>
<dbReference type="Gene3D" id="1.20.58.1970">
    <property type="match status" value="1"/>
</dbReference>
<dbReference type="InterPro" id="IPR048682">
    <property type="entry name" value="COG4"/>
</dbReference>
<dbReference type="AlphaFoldDB" id="A0A4Y7QCU9"/>
<dbReference type="GO" id="GO:0015031">
    <property type="term" value="P:protein transport"/>
    <property type="evidence" value="ECO:0007669"/>
    <property type="project" value="UniProtKB-KW"/>
</dbReference>
<dbReference type="InterPro" id="IPR048680">
    <property type="entry name" value="COG4_N"/>
</dbReference>
<evidence type="ECO:0000313" key="12">
    <source>
        <dbReference type="Proteomes" id="UP000294933"/>
    </source>
</evidence>